<evidence type="ECO:0000313" key="3">
    <source>
        <dbReference type="EMBL" id="WQD40068.1"/>
    </source>
</evidence>
<name>A0ABZ0W9V5_9BACT</name>
<dbReference type="PANTHER" id="PTHR35889:SF3">
    <property type="entry name" value="F-BOX DOMAIN-CONTAINING PROTEIN"/>
    <property type="match status" value="1"/>
</dbReference>
<reference evidence="3 4" key="1">
    <citation type="submission" date="2023-12" db="EMBL/GenBank/DDBJ databases">
        <title>Genome sequencing and assembly of bacterial species from a model synthetic community.</title>
        <authorList>
            <person name="Hogle S.L."/>
        </authorList>
    </citation>
    <scope>NUCLEOTIDE SEQUENCE [LARGE SCALE GENOMIC DNA]</scope>
    <source>
        <strain evidence="3 4">HAMBI_3031</strain>
    </source>
</reference>
<feature type="transmembrane region" description="Helical" evidence="1">
    <location>
        <begin position="51"/>
        <end position="74"/>
    </location>
</feature>
<evidence type="ECO:0000259" key="2">
    <source>
        <dbReference type="Pfam" id="PF07635"/>
    </source>
</evidence>
<sequence length="471" mass="51953">MLKSFVTLNSITELGGRLHPVVVHLPIGILLLVCLYYIFTGAEKRQSQYSFISIALLAGMLTALAACISGFLLSRSGDYDQVSVGPHQWVGITTAVIAIACYIVHRLQVRFLKALMILLVLCITVAGHLGGSITHGADYLSAPMQSADSVEFKPIARVQEAIVYNDIIKPILSTKCYSCHGSSKQKGKLRLDEPDYILKGGKGGVPVDWNHAEKSILIDRILLPQSDEDHMPPKEKPQLTRQEIDLLHWWVNSGAGFNKKVSQLNVSEKIRPVLTALQTGGEKKEERPVGLPDKEVAAASSKIISALREKGVVVIPVATNSNYLSANFVGADPVTTEELKLLEQLKDQLVWLKLGNKNVRDQDLKIIGIFQNLRRLHLEGNPITDAGLLFLKTLQQLQYLNLGRTRISSESLMQLSGLKRLERLYLYDIAGAKFDLSSLKKQLPGTLIDTGGYKVPILKSDTTVYEGIVEQ</sequence>
<feature type="transmembrane region" description="Helical" evidence="1">
    <location>
        <begin position="86"/>
        <end position="104"/>
    </location>
</feature>
<dbReference type="InterPro" id="IPR001611">
    <property type="entry name" value="Leu-rich_rpt"/>
</dbReference>
<keyword evidence="1" id="KW-0472">Membrane</keyword>
<dbReference type="SUPFAM" id="SSF52047">
    <property type="entry name" value="RNI-like"/>
    <property type="match status" value="1"/>
</dbReference>
<evidence type="ECO:0000313" key="4">
    <source>
        <dbReference type="Proteomes" id="UP001325680"/>
    </source>
</evidence>
<feature type="domain" description="Cytochrome C Planctomycete-type" evidence="2">
    <location>
        <begin position="176"/>
        <end position="235"/>
    </location>
</feature>
<protein>
    <submittedName>
        <fullName evidence="3">C-type cytochrome domain-containing protein</fullName>
    </submittedName>
</protein>
<dbReference type="EMBL" id="CP139960">
    <property type="protein sequence ID" value="WQD40068.1"/>
    <property type="molecule type" value="Genomic_DNA"/>
</dbReference>
<dbReference type="RefSeq" id="WP_114789458.1">
    <property type="nucleotide sequence ID" value="NZ_CP139960.1"/>
</dbReference>
<dbReference type="Proteomes" id="UP001325680">
    <property type="component" value="Chromosome"/>
</dbReference>
<dbReference type="Pfam" id="PF07635">
    <property type="entry name" value="PSCyt1"/>
    <property type="match status" value="1"/>
</dbReference>
<feature type="transmembrane region" description="Helical" evidence="1">
    <location>
        <begin position="111"/>
        <end position="131"/>
    </location>
</feature>
<dbReference type="SUPFAM" id="SSF46626">
    <property type="entry name" value="Cytochrome c"/>
    <property type="match status" value="1"/>
</dbReference>
<dbReference type="Pfam" id="PF13855">
    <property type="entry name" value="LRR_8"/>
    <property type="match status" value="1"/>
</dbReference>
<feature type="transmembrane region" description="Helical" evidence="1">
    <location>
        <begin position="20"/>
        <end position="39"/>
    </location>
</feature>
<keyword evidence="4" id="KW-1185">Reference proteome</keyword>
<gene>
    <name evidence="3" type="ORF">U0035_07910</name>
</gene>
<dbReference type="Gene3D" id="3.80.10.10">
    <property type="entry name" value="Ribonuclease Inhibitor"/>
    <property type="match status" value="1"/>
</dbReference>
<dbReference type="InterPro" id="IPR032675">
    <property type="entry name" value="LRR_dom_sf"/>
</dbReference>
<proteinExistence type="predicted"/>
<organism evidence="3 4">
    <name type="scientific">Niabella yanshanensis</name>
    <dbReference type="NCBI Taxonomy" id="577386"/>
    <lineage>
        <taxon>Bacteria</taxon>
        <taxon>Pseudomonadati</taxon>
        <taxon>Bacteroidota</taxon>
        <taxon>Chitinophagia</taxon>
        <taxon>Chitinophagales</taxon>
        <taxon>Chitinophagaceae</taxon>
        <taxon>Niabella</taxon>
    </lineage>
</organism>
<dbReference type="InterPro" id="IPR036909">
    <property type="entry name" value="Cyt_c-like_dom_sf"/>
</dbReference>
<keyword evidence="1" id="KW-0812">Transmembrane</keyword>
<dbReference type="InterPro" id="IPR011429">
    <property type="entry name" value="Cyt_c_Planctomycete-type"/>
</dbReference>
<accession>A0ABZ0W9V5</accession>
<keyword evidence="1" id="KW-1133">Transmembrane helix</keyword>
<dbReference type="PROSITE" id="PS51450">
    <property type="entry name" value="LRR"/>
    <property type="match status" value="1"/>
</dbReference>
<evidence type="ECO:0000256" key="1">
    <source>
        <dbReference type="SAM" id="Phobius"/>
    </source>
</evidence>
<dbReference type="PANTHER" id="PTHR35889">
    <property type="entry name" value="CYCLOINULO-OLIGOSACCHARIDE FRUCTANOTRANSFERASE-RELATED"/>
    <property type="match status" value="1"/>
</dbReference>